<comment type="caution">
    <text evidence="1">The sequence shown here is derived from an EMBL/GenBank/DDBJ whole genome shotgun (WGS) entry which is preliminary data.</text>
</comment>
<keyword evidence="2" id="KW-1185">Reference proteome</keyword>
<name>A0A845HD50_9BURK</name>
<protein>
    <submittedName>
        <fullName evidence="1">Uncharacterized protein</fullName>
    </submittedName>
</protein>
<proteinExistence type="predicted"/>
<gene>
    <name evidence="1" type="ORF">GTP81_08240</name>
</gene>
<evidence type="ECO:0000313" key="1">
    <source>
        <dbReference type="EMBL" id="MYN16740.1"/>
    </source>
</evidence>
<reference evidence="1 2" key="1">
    <citation type="submission" date="2019-12" db="EMBL/GenBank/DDBJ databases">
        <title>Novel species isolated from a subtropical stream in China.</title>
        <authorList>
            <person name="Lu H."/>
        </authorList>
    </citation>
    <scope>NUCLEOTIDE SEQUENCE [LARGE SCALE GENOMIC DNA]</scope>
    <source>
        <strain evidence="1 2">FT107W</strain>
    </source>
</reference>
<sequence length="394" mass="45683">MLVIKQHQFDSTEMKSLYFGGPTWMFLTPEQMYGEEAKLRGAHRYYQDASIYFITKMKKVRFNPTKSTVQNDGSVHGEIVIGDPRNPETKLPFELPGIEVLYSTKLFQEKFESRQEFLQFALHNYYKPGKPISKALHRLGKMLSHRSRFINLANWLMTKAYAIEVFVIHKSEYEITFFDPIAYSLSNGRSARRSEHSSGTILDEKVWDSQMLGEVNFEDLPVSLAPGLLRLTVDQVANIFDVDVGPQEVVYVGKTERLPFERLLPHEKLQELQAKLLRSDAEAIVVHLFAFQTAEIPGSLDKPARIDRELAITTIEAELINYFKPEMNDKYMKDHRRPTWEHLQELKRAGFRNIVTELDIDGQYVRFASHSTSKSGKNRHCFISDLHTHQRKIQ</sequence>
<evidence type="ECO:0000313" key="2">
    <source>
        <dbReference type="Proteomes" id="UP000484875"/>
    </source>
</evidence>
<dbReference type="Proteomes" id="UP000484875">
    <property type="component" value="Unassembled WGS sequence"/>
</dbReference>
<dbReference type="RefSeq" id="WP_161089428.1">
    <property type="nucleotide sequence ID" value="NZ_WWCV01000011.1"/>
</dbReference>
<accession>A0A845HD50</accession>
<dbReference type="EMBL" id="WWCV01000011">
    <property type="protein sequence ID" value="MYN16740.1"/>
    <property type="molecule type" value="Genomic_DNA"/>
</dbReference>
<organism evidence="1 2">
    <name type="scientific">Duganella vulcania</name>
    <dbReference type="NCBI Taxonomy" id="2692166"/>
    <lineage>
        <taxon>Bacteria</taxon>
        <taxon>Pseudomonadati</taxon>
        <taxon>Pseudomonadota</taxon>
        <taxon>Betaproteobacteria</taxon>
        <taxon>Burkholderiales</taxon>
        <taxon>Oxalobacteraceae</taxon>
        <taxon>Telluria group</taxon>
        <taxon>Duganella</taxon>
    </lineage>
</organism>
<dbReference type="AlphaFoldDB" id="A0A845HD50"/>